<reference evidence="3" key="1">
    <citation type="submission" date="2013-08" db="EMBL/GenBank/DDBJ databases">
        <authorList>
            <person name="Mendez C."/>
            <person name="Richter M."/>
            <person name="Ferrer M."/>
            <person name="Sanchez J."/>
        </authorList>
    </citation>
    <scope>NUCLEOTIDE SEQUENCE</scope>
</reference>
<dbReference type="GO" id="GO:0009279">
    <property type="term" value="C:cell outer membrane"/>
    <property type="evidence" value="ECO:0007669"/>
    <property type="project" value="TreeGrafter"/>
</dbReference>
<dbReference type="Gene3D" id="3.40.190.10">
    <property type="entry name" value="Periplasmic binding protein-like II"/>
    <property type="match status" value="1"/>
</dbReference>
<accession>T1BB90</accession>
<feature type="domain" description="Solute-binding protein family 3/N-terminal" evidence="2">
    <location>
        <begin position="17"/>
        <end position="77"/>
    </location>
</feature>
<feature type="non-terminal residue" evidence="3">
    <location>
        <position position="86"/>
    </location>
</feature>
<dbReference type="PANTHER" id="PTHR35936">
    <property type="entry name" value="MEMBRANE-BOUND LYTIC MUREIN TRANSGLYCOSYLASE F"/>
    <property type="match status" value="1"/>
</dbReference>
<sequence length="86" mass="9191">MDQIRAQGELRVVTLNLPTCYYIGPQGPTGLDYDLARKFADELGVRLKILTVPDEAALQAALASGRADIAAAQITADAAWQHVGEP</sequence>
<dbReference type="AlphaFoldDB" id="T1BB90"/>
<evidence type="ECO:0000259" key="2">
    <source>
        <dbReference type="Pfam" id="PF00497"/>
    </source>
</evidence>
<proteinExistence type="predicted"/>
<keyword evidence="1" id="KW-0732">Signal</keyword>
<dbReference type="GO" id="GO:0008933">
    <property type="term" value="F:peptidoglycan lytic transglycosylase activity"/>
    <property type="evidence" value="ECO:0007669"/>
    <property type="project" value="TreeGrafter"/>
</dbReference>
<comment type="caution">
    <text evidence="3">The sequence shown here is derived from an EMBL/GenBank/DDBJ whole genome shotgun (WGS) entry which is preliminary data.</text>
</comment>
<dbReference type="InterPro" id="IPR001638">
    <property type="entry name" value="Solute-binding_3/MltF_N"/>
</dbReference>
<dbReference type="PANTHER" id="PTHR35936:SF32">
    <property type="entry name" value="MEMBRANE-BOUND LYTIC MUREIN TRANSGLYCOSYLASE F"/>
    <property type="match status" value="1"/>
</dbReference>
<name>T1BB90_9ZZZZ</name>
<reference evidence="3" key="2">
    <citation type="journal article" date="2014" name="ISME J.">
        <title>Microbial stratification in low pH oxic and suboxic macroscopic growths along an acid mine drainage.</title>
        <authorList>
            <person name="Mendez-Garcia C."/>
            <person name="Mesa V."/>
            <person name="Sprenger R.R."/>
            <person name="Richter M."/>
            <person name="Diez M.S."/>
            <person name="Solano J."/>
            <person name="Bargiela R."/>
            <person name="Golyshina O.V."/>
            <person name="Manteca A."/>
            <person name="Ramos J.L."/>
            <person name="Gallego J.R."/>
            <person name="Llorente I."/>
            <person name="Martins Dos Santos V.A."/>
            <person name="Jensen O.N."/>
            <person name="Pelaez A.I."/>
            <person name="Sanchez J."/>
            <person name="Ferrer M."/>
        </authorList>
    </citation>
    <scope>NUCLEOTIDE SEQUENCE</scope>
</reference>
<dbReference type="GO" id="GO:0009253">
    <property type="term" value="P:peptidoglycan catabolic process"/>
    <property type="evidence" value="ECO:0007669"/>
    <property type="project" value="TreeGrafter"/>
</dbReference>
<organism evidence="3">
    <name type="scientific">mine drainage metagenome</name>
    <dbReference type="NCBI Taxonomy" id="410659"/>
    <lineage>
        <taxon>unclassified sequences</taxon>
        <taxon>metagenomes</taxon>
        <taxon>ecological metagenomes</taxon>
    </lineage>
</organism>
<protein>
    <submittedName>
        <fullName evidence="3">Soluble lytic transglycosylase fused to an ABC-type amino acid-binding protein</fullName>
    </submittedName>
</protein>
<evidence type="ECO:0000256" key="1">
    <source>
        <dbReference type="ARBA" id="ARBA00022729"/>
    </source>
</evidence>
<evidence type="ECO:0000313" key="3">
    <source>
        <dbReference type="EMBL" id="EQD70166.1"/>
    </source>
</evidence>
<dbReference type="EMBL" id="AUZX01004678">
    <property type="protein sequence ID" value="EQD70166.1"/>
    <property type="molecule type" value="Genomic_DNA"/>
</dbReference>
<dbReference type="Pfam" id="PF00497">
    <property type="entry name" value="SBP_bac_3"/>
    <property type="match status" value="1"/>
</dbReference>
<gene>
    <name evidence="3" type="ORF">B1A_06439</name>
</gene>
<dbReference type="SUPFAM" id="SSF53850">
    <property type="entry name" value="Periplasmic binding protein-like II"/>
    <property type="match status" value="1"/>
</dbReference>